<evidence type="ECO:0000313" key="3">
    <source>
        <dbReference type="EMBL" id="PFH35483.1"/>
    </source>
</evidence>
<feature type="compositionally biased region" description="Basic residues" evidence="1">
    <location>
        <begin position="72"/>
        <end position="84"/>
    </location>
</feature>
<proteinExistence type="predicted"/>
<sequence>MEHGLGREAAGPPESAADPTQVPRSARMTMGALSVLTWVQYLLMMLSYLRIRRAHKIAKRSMERDMRYLQAAHRKQQLAKRMKWQQRSSQQTEAPNDAGAPLATPSSVSGDQDDGEREGKQKQDATYE</sequence>
<feature type="transmembrane region" description="Helical" evidence="2">
    <location>
        <begin position="30"/>
        <end position="51"/>
    </location>
</feature>
<feature type="compositionally biased region" description="Basic and acidic residues" evidence="1">
    <location>
        <begin position="117"/>
        <end position="128"/>
    </location>
</feature>
<feature type="region of interest" description="Disordered" evidence="1">
    <location>
        <begin position="1"/>
        <end position="24"/>
    </location>
</feature>
<name>A0A2A9MIL2_BESBE</name>
<dbReference type="GeneID" id="40311298"/>
<gene>
    <name evidence="3" type="ORF">BESB_063700</name>
</gene>
<evidence type="ECO:0000313" key="4">
    <source>
        <dbReference type="Proteomes" id="UP000224006"/>
    </source>
</evidence>
<keyword evidence="2" id="KW-0472">Membrane</keyword>
<evidence type="ECO:0000256" key="2">
    <source>
        <dbReference type="SAM" id="Phobius"/>
    </source>
</evidence>
<dbReference type="Proteomes" id="UP000224006">
    <property type="component" value="Chromosome V"/>
</dbReference>
<dbReference type="RefSeq" id="XP_029219492.1">
    <property type="nucleotide sequence ID" value="XM_029364784.1"/>
</dbReference>
<keyword evidence="2" id="KW-1133">Transmembrane helix</keyword>
<keyword evidence="4" id="KW-1185">Reference proteome</keyword>
<dbReference type="KEGG" id="bbes:BESB_063700"/>
<dbReference type="AlphaFoldDB" id="A0A2A9MIL2"/>
<keyword evidence="2" id="KW-0812">Transmembrane</keyword>
<feature type="region of interest" description="Disordered" evidence="1">
    <location>
        <begin position="72"/>
        <end position="128"/>
    </location>
</feature>
<organism evidence="3 4">
    <name type="scientific">Besnoitia besnoiti</name>
    <name type="common">Apicomplexan protozoan</name>
    <dbReference type="NCBI Taxonomy" id="94643"/>
    <lineage>
        <taxon>Eukaryota</taxon>
        <taxon>Sar</taxon>
        <taxon>Alveolata</taxon>
        <taxon>Apicomplexa</taxon>
        <taxon>Conoidasida</taxon>
        <taxon>Coccidia</taxon>
        <taxon>Eucoccidiorida</taxon>
        <taxon>Eimeriorina</taxon>
        <taxon>Sarcocystidae</taxon>
        <taxon>Besnoitia</taxon>
    </lineage>
</organism>
<reference evidence="3 4" key="1">
    <citation type="submission" date="2017-09" db="EMBL/GenBank/DDBJ databases">
        <title>Genome sequencing of Besnoitia besnoiti strain Bb-Ger1.</title>
        <authorList>
            <person name="Schares G."/>
            <person name="Venepally P."/>
            <person name="Lorenzi H.A."/>
        </authorList>
    </citation>
    <scope>NUCLEOTIDE SEQUENCE [LARGE SCALE GENOMIC DNA]</scope>
    <source>
        <strain evidence="3 4">Bb-Ger1</strain>
    </source>
</reference>
<accession>A0A2A9MIL2</accession>
<comment type="caution">
    <text evidence="3">The sequence shown here is derived from an EMBL/GenBank/DDBJ whole genome shotgun (WGS) entry which is preliminary data.</text>
</comment>
<dbReference type="EMBL" id="NWUJ01000005">
    <property type="protein sequence ID" value="PFH35483.1"/>
    <property type="molecule type" value="Genomic_DNA"/>
</dbReference>
<evidence type="ECO:0008006" key="5">
    <source>
        <dbReference type="Google" id="ProtNLM"/>
    </source>
</evidence>
<protein>
    <recommendedName>
        <fullName evidence="5">Transmembrane protein</fullName>
    </recommendedName>
</protein>
<feature type="compositionally biased region" description="Polar residues" evidence="1">
    <location>
        <begin position="85"/>
        <end position="94"/>
    </location>
</feature>
<evidence type="ECO:0000256" key="1">
    <source>
        <dbReference type="SAM" id="MobiDB-lite"/>
    </source>
</evidence>
<dbReference type="VEuPathDB" id="ToxoDB:BESB_063700"/>